<dbReference type="EMBL" id="CP029042">
    <property type="protein sequence ID" value="AZS69817.1"/>
    <property type="molecule type" value="Genomic_DNA"/>
</dbReference>
<dbReference type="AlphaFoldDB" id="A0A3Q9K6R3"/>
<proteinExistence type="predicted"/>
<sequence length="65" mass="6939">MEDRGVAFIHDDQPVSVQQVGGSVAVGQCLQHDQVVDDVATVVRAPAGEQSRTHGHERYGAAPCR</sequence>
<gene>
    <name evidence="2" type="ORF">DDE74_01485</name>
</gene>
<name>A0A3Q9K6R3_9ACTN</name>
<accession>A0A3Q9K6R3</accession>
<protein>
    <submittedName>
        <fullName evidence="2">Uncharacterized protein</fullName>
    </submittedName>
</protein>
<reference evidence="2 3" key="1">
    <citation type="submission" date="2018-04" db="EMBL/GenBank/DDBJ databases">
        <title>Complete genome sequences of Streptomyces lydicus strain WYEC and characterization of antagonistic properties of biological control agents.</title>
        <authorList>
            <person name="Mariita R.M."/>
            <person name="Sello J.K."/>
        </authorList>
    </citation>
    <scope>NUCLEOTIDE SEQUENCE [LARGE SCALE GENOMIC DNA]</scope>
    <source>
        <strain evidence="2 3">WYEC 108</strain>
    </source>
</reference>
<dbReference type="Proteomes" id="UP000275579">
    <property type="component" value="Chromosome"/>
</dbReference>
<organism evidence="2 3">
    <name type="scientific">Streptomyces lydicus</name>
    <dbReference type="NCBI Taxonomy" id="47763"/>
    <lineage>
        <taxon>Bacteria</taxon>
        <taxon>Bacillati</taxon>
        <taxon>Actinomycetota</taxon>
        <taxon>Actinomycetes</taxon>
        <taxon>Kitasatosporales</taxon>
        <taxon>Streptomycetaceae</taxon>
        <taxon>Streptomyces</taxon>
    </lineage>
</organism>
<feature type="region of interest" description="Disordered" evidence="1">
    <location>
        <begin position="46"/>
        <end position="65"/>
    </location>
</feature>
<evidence type="ECO:0000256" key="1">
    <source>
        <dbReference type="SAM" id="MobiDB-lite"/>
    </source>
</evidence>
<evidence type="ECO:0000313" key="3">
    <source>
        <dbReference type="Proteomes" id="UP000275579"/>
    </source>
</evidence>
<evidence type="ECO:0000313" key="2">
    <source>
        <dbReference type="EMBL" id="AZS69817.1"/>
    </source>
</evidence>